<sequence>MPSSQVWPDQVRRLRPRRALALLALALVSGLLGGDAVINAIAAPRAAEYFGMNSGTAVPATCTGAMTLVACVLGTGLLGDRFGRRRVLLGGVIVVAIGAVLTTYASGPLVFVLGRALTGAGLAASFGMTLAILPALFAAADLPRVFGVWLGVQSVAVMAASVIGIGLIDGTTWRTGYLTVGLLAVLFLVPAWLAVPDSKAAEPGAVGVLDLLPAAAAAAGLVGALSVVADRGWTDLWALAAMVGALGVVALVVRRELRNPRPGSPLRLFASRPFRAACLTGVLAGCAAAMVAVRALGAIQHERGLSASLAAVVVIPFYLGMVLGAVLAVTARERGVPVRPMYVSGLLCVGAGVVVLARMGVDTELSRYSLIFAVVGFGVMWVQNTQSAELMSAVPADSAGTAAAAKTIAGQLGLTLGLGLGLSAPVPAGGAGAAHPFTVGLGVTAALMFAGAAAVLVLLWQRTRAPRGTAESIDTARLLGRISGWRAVGASDM</sequence>
<protein>
    <submittedName>
        <fullName evidence="8">MFS family permease</fullName>
    </submittedName>
</protein>
<feature type="transmembrane region" description="Helical" evidence="6">
    <location>
        <begin position="437"/>
        <end position="460"/>
    </location>
</feature>
<feature type="transmembrane region" description="Helical" evidence="6">
    <location>
        <begin position="56"/>
        <end position="78"/>
    </location>
</feature>
<evidence type="ECO:0000256" key="2">
    <source>
        <dbReference type="ARBA" id="ARBA00022448"/>
    </source>
</evidence>
<keyword evidence="3 6" id="KW-0812">Transmembrane</keyword>
<feature type="transmembrane region" description="Helical" evidence="6">
    <location>
        <begin position="365"/>
        <end position="382"/>
    </location>
</feature>
<evidence type="ECO:0000256" key="3">
    <source>
        <dbReference type="ARBA" id="ARBA00022692"/>
    </source>
</evidence>
<evidence type="ECO:0000256" key="6">
    <source>
        <dbReference type="SAM" id="Phobius"/>
    </source>
</evidence>
<organism evidence="8 9">
    <name type="scientific">Nocardia transvalensis</name>
    <dbReference type="NCBI Taxonomy" id="37333"/>
    <lineage>
        <taxon>Bacteria</taxon>
        <taxon>Bacillati</taxon>
        <taxon>Actinomycetota</taxon>
        <taxon>Actinomycetes</taxon>
        <taxon>Mycobacteriales</taxon>
        <taxon>Nocardiaceae</taxon>
        <taxon>Nocardia</taxon>
    </lineage>
</organism>
<feature type="transmembrane region" description="Helical" evidence="6">
    <location>
        <begin position="341"/>
        <end position="359"/>
    </location>
</feature>
<accession>A0A7W9P9F4</accession>
<dbReference type="InterPro" id="IPR036259">
    <property type="entry name" value="MFS_trans_sf"/>
</dbReference>
<feature type="domain" description="Major facilitator superfamily (MFS) profile" evidence="7">
    <location>
        <begin position="21"/>
        <end position="469"/>
    </location>
</feature>
<dbReference type="Proteomes" id="UP000540412">
    <property type="component" value="Unassembled WGS sequence"/>
</dbReference>
<comment type="subcellular location">
    <subcellularLocation>
        <location evidence="1">Cell membrane</location>
        <topology evidence="1">Multi-pass membrane protein</topology>
    </subcellularLocation>
</comment>
<keyword evidence="4 6" id="KW-1133">Transmembrane helix</keyword>
<dbReference type="Gene3D" id="1.20.1250.20">
    <property type="entry name" value="MFS general substrate transporter like domains"/>
    <property type="match status" value="1"/>
</dbReference>
<feature type="transmembrane region" description="Helical" evidence="6">
    <location>
        <begin position="117"/>
        <end position="139"/>
    </location>
</feature>
<evidence type="ECO:0000256" key="1">
    <source>
        <dbReference type="ARBA" id="ARBA00004651"/>
    </source>
</evidence>
<feature type="transmembrane region" description="Helical" evidence="6">
    <location>
        <begin position="207"/>
        <end position="229"/>
    </location>
</feature>
<dbReference type="GO" id="GO:0022857">
    <property type="term" value="F:transmembrane transporter activity"/>
    <property type="evidence" value="ECO:0007669"/>
    <property type="project" value="InterPro"/>
</dbReference>
<evidence type="ECO:0000256" key="4">
    <source>
        <dbReference type="ARBA" id="ARBA00022989"/>
    </source>
</evidence>
<dbReference type="RefSeq" id="WP_040752883.1">
    <property type="nucleotide sequence ID" value="NZ_JACHIT010000001.1"/>
</dbReference>
<gene>
    <name evidence="8" type="ORF">BJY24_000744</name>
</gene>
<dbReference type="InterPro" id="IPR020846">
    <property type="entry name" value="MFS_dom"/>
</dbReference>
<dbReference type="InterPro" id="IPR011701">
    <property type="entry name" value="MFS"/>
</dbReference>
<keyword evidence="9" id="KW-1185">Reference proteome</keyword>
<dbReference type="Pfam" id="PF07690">
    <property type="entry name" value="MFS_1"/>
    <property type="match status" value="1"/>
</dbReference>
<feature type="transmembrane region" description="Helical" evidence="6">
    <location>
        <begin position="274"/>
        <end position="299"/>
    </location>
</feature>
<keyword evidence="5 6" id="KW-0472">Membrane</keyword>
<dbReference type="PANTHER" id="PTHR42718:SF9">
    <property type="entry name" value="MAJOR FACILITATOR SUPERFAMILY MULTIDRUG TRANSPORTER MFSC"/>
    <property type="match status" value="1"/>
</dbReference>
<name>A0A7W9P9F4_9NOCA</name>
<dbReference type="EMBL" id="JACHIT010000001">
    <property type="protein sequence ID" value="MBB5911877.1"/>
    <property type="molecule type" value="Genomic_DNA"/>
</dbReference>
<dbReference type="SUPFAM" id="SSF103473">
    <property type="entry name" value="MFS general substrate transporter"/>
    <property type="match status" value="1"/>
</dbReference>
<evidence type="ECO:0000313" key="9">
    <source>
        <dbReference type="Proteomes" id="UP000540412"/>
    </source>
</evidence>
<feature type="transmembrane region" description="Helical" evidence="6">
    <location>
        <begin position="174"/>
        <end position="195"/>
    </location>
</feature>
<evidence type="ECO:0000313" key="8">
    <source>
        <dbReference type="EMBL" id="MBB5911877.1"/>
    </source>
</evidence>
<evidence type="ECO:0000256" key="5">
    <source>
        <dbReference type="ARBA" id="ARBA00023136"/>
    </source>
</evidence>
<feature type="transmembrane region" description="Helical" evidence="6">
    <location>
        <begin position="305"/>
        <end position="329"/>
    </location>
</feature>
<dbReference type="GO" id="GO:0005886">
    <property type="term" value="C:plasma membrane"/>
    <property type="evidence" value="ECO:0007669"/>
    <property type="project" value="UniProtKB-SubCell"/>
</dbReference>
<comment type="caution">
    <text evidence="8">The sequence shown here is derived from an EMBL/GenBank/DDBJ whole genome shotgun (WGS) entry which is preliminary data.</text>
</comment>
<feature type="transmembrane region" description="Helical" evidence="6">
    <location>
        <begin position="87"/>
        <end position="105"/>
    </location>
</feature>
<feature type="transmembrane region" description="Helical" evidence="6">
    <location>
        <begin position="146"/>
        <end position="168"/>
    </location>
</feature>
<dbReference type="PROSITE" id="PS50850">
    <property type="entry name" value="MFS"/>
    <property type="match status" value="1"/>
</dbReference>
<evidence type="ECO:0000259" key="7">
    <source>
        <dbReference type="PROSITE" id="PS50850"/>
    </source>
</evidence>
<feature type="transmembrane region" description="Helical" evidence="6">
    <location>
        <begin position="235"/>
        <end position="253"/>
    </location>
</feature>
<reference evidence="8 9" key="1">
    <citation type="submission" date="2020-08" db="EMBL/GenBank/DDBJ databases">
        <title>Sequencing the genomes of 1000 actinobacteria strains.</title>
        <authorList>
            <person name="Klenk H.-P."/>
        </authorList>
    </citation>
    <scope>NUCLEOTIDE SEQUENCE [LARGE SCALE GENOMIC DNA]</scope>
    <source>
        <strain evidence="8 9">DSM 43582</strain>
    </source>
</reference>
<feature type="transmembrane region" description="Helical" evidence="6">
    <location>
        <begin position="403"/>
        <end position="425"/>
    </location>
</feature>
<dbReference type="AlphaFoldDB" id="A0A7W9P9F4"/>
<keyword evidence="2" id="KW-0813">Transport</keyword>
<dbReference type="PANTHER" id="PTHR42718">
    <property type="entry name" value="MAJOR FACILITATOR SUPERFAMILY MULTIDRUG TRANSPORTER MFSC"/>
    <property type="match status" value="1"/>
</dbReference>
<proteinExistence type="predicted"/>